<dbReference type="AlphaFoldDB" id="A0A261F047"/>
<name>A0A261F047_9BIFI</name>
<accession>A0A261F047</accession>
<protein>
    <submittedName>
        <fullName evidence="1">Uncharacterized protein</fullName>
    </submittedName>
</protein>
<dbReference type="EMBL" id="MWWT01000010">
    <property type="protein sequence ID" value="OZG52490.1"/>
    <property type="molecule type" value="Genomic_DNA"/>
</dbReference>
<comment type="caution">
    <text evidence="1">The sequence shown here is derived from an EMBL/GenBank/DDBJ whole genome shotgun (WGS) entry which is preliminary data.</text>
</comment>
<dbReference type="Proteomes" id="UP000243657">
    <property type="component" value="Unassembled WGS sequence"/>
</dbReference>
<proteinExistence type="predicted"/>
<reference evidence="1 2" key="1">
    <citation type="journal article" date="2017" name="BMC Genomics">
        <title>Comparative genomic and phylogenomic analyses of the Bifidobacteriaceae family.</title>
        <authorList>
            <person name="Lugli G.A."/>
            <person name="Milani C."/>
            <person name="Turroni F."/>
            <person name="Duranti S."/>
            <person name="Mancabelli L."/>
            <person name="Mangifesta M."/>
            <person name="Ferrario C."/>
            <person name="Modesto M."/>
            <person name="Mattarelli P."/>
            <person name="Jiri K."/>
            <person name="van Sinderen D."/>
            <person name="Ventura M."/>
        </authorList>
    </citation>
    <scope>NUCLEOTIDE SEQUENCE [LARGE SCALE GENOMIC DNA]</scope>
    <source>
        <strain evidence="1 2">DSM 24762</strain>
    </source>
</reference>
<keyword evidence="2" id="KW-1185">Reference proteome</keyword>
<gene>
    <name evidence="1" type="ORF">ALMA_1543</name>
</gene>
<organism evidence="1 2">
    <name type="scientific">Alloscardovia macacae</name>
    <dbReference type="NCBI Taxonomy" id="1160091"/>
    <lineage>
        <taxon>Bacteria</taxon>
        <taxon>Bacillati</taxon>
        <taxon>Actinomycetota</taxon>
        <taxon>Actinomycetes</taxon>
        <taxon>Bifidobacteriales</taxon>
        <taxon>Bifidobacteriaceae</taxon>
        <taxon>Alloscardovia</taxon>
    </lineage>
</organism>
<evidence type="ECO:0000313" key="1">
    <source>
        <dbReference type="EMBL" id="OZG52490.1"/>
    </source>
</evidence>
<evidence type="ECO:0000313" key="2">
    <source>
        <dbReference type="Proteomes" id="UP000243657"/>
    </source>
</evidence>
<sequence length="64" mass="7320">MSDFRANLDFSYEAVVQFRANLDATSDYLHETVKQGPVIKPIRVLACESMCRVYGGFSPKVWYV</sequence>